<dbReference type="Proteomes" id="UP000199350">
    <property type="component" value="Chromosome I"/>
</dbReference>
<protein>
    <recommendedName>
        <fullName evidence="3">ACT domain-containing protein</fullName>
    </recommendedName>
</protein>
<accession>A0A1G9LZE1</accession>
<sequence>MSYLIRVHLPDVPGSLGELAEAFGMIDADIRSVDIVQLEREGRGAVVTDDIVVELPTGTLADALITAASSVEGVEVDSIRPFTGRVDRRGQVQMLARIAGVTDDVSAATAELVSVMPKAMTSSWAVVVRETPDGLVRIAASQAAPGDDGTTPQLVDVTTARILHPETDTWVPEAWWLLDTTLAISPLAGTDLVLVVGRIGGPDFLASEVSQIGDLGRIIGAMLR</sequence>
<reference evidence="2" key="1">
    <citation type="submission" date="2016-10" db="EMBL/GenBank/DDBJ databases">
        <authorList>
            <person name="Varghese N."/>
            <person name="Submissions S."/>
        </authorList>
    </citation>
    <scope>NUCLEOTIDE SEQUENCE [LARGE SCALE GENOMIC DNA]</scope>
    <source>
        <strain evidence="2">DSM 20632</strain>
    </source>
</reference>
<gene>
    <name evidence="1" type="ORF">SAMN04488535_0372</name>
</gene>
<dbReference type="AlphaFoldDB" id="A0A1G9LZE1"/>
<dbReference type="InterPro" id="IPR045865">
    <property type="entry name" value="ACT-like_dom_sf"/>
</dbReference>
<evidence type="ECO:0000313" key="1">
    <source>
        <dbReference type="EMBL" id="SDL67369.1"/>
    </source>
</evidence>
<proteinExistence type="predicted"/>
<evidence type="ECO:0008006" key="3">
    <source>
        <dbReference type="Google" id="ProtNLM"/>
    </source>
</evidence>
<dbReference type="OrthoDB" id="5243606at2"/>
<name>A0A1G9LZE1_9CORY</name>
<keyword evidence="2" id="KW-1185">Reference proteome</keyword>
<dbReference type="RefSeq" id="WP_092148016.1">
    <property type="nucleotide sequence ID" value="NZ_LT629700.1"/>
</dbReference>
<dbReference type="SUPFAM" id="SSF55021">
    <property type="entry name" value="ACT-like"/>
    <property type="match status" value="1"/>
</dbReference>
<evidence type="ECO:0000313" key="2">
    <source>
        <dbReference type="Proteomes" id="UP000199350"/>
    </source>
</evidence>
<organism evidence="1 2">
    <name type="scientific">Corynebacterium mycetoides</name>
    <dbReference type="NCBI Taxonomy" id="38302"/>
    <lineage>
        <taxon>Bacteria</taxon>
        <taxon>Bacillati</taxon>
        <taxon>Actinomycetota</taxon>
        <taxon>Actinomycetes</taxon>
        <taxon>Mycobacteriales</taxon>
        <taxon>Corynebacteriaceae</taxon>
        <taxon>Corynebacterium</taxon>
    </lineage>
</organism>
<dbReference type="EMBL" id="LT629700">
    <property type="protein sequence ID" value="SDL67369.1"/>
    <property type="molecule type" value="Genomic_DNA"/>
</dbReference>
<dbReference type="STRING" id="38302.SAMN04488535_0372"/>